<dbReference type="InterPro" id="IPR036396">
    <property type="entry name" value="Cyt_P450_sf"/>
</dbReference>
<keyword evidence="2" id="KW-0349">Heme</keyword>
<comment type="similarity">
    <text evidence="1 2">Belongs to the cytochrome P450 family.</text>
</comment>
<dbReference type="EMBL" id="JBHMEI010000020">
    <property type="protein sequence ID" value="MFB9204790.1"/>
    <property type="molecule type" value="Genomic_DNA"/>
</dbReference>
<dbReference type="InterPro" id="IPR017972">
    <property type="entry name" value="Cyt_P450_CS"/>
</dbReference>
<sequence>MDPEFVLDPATLDLHASDELLRRAGSLVPVLVEGVRAWAATSHSTLEAVLSHPAMTRDIRYWDAEARAAAPQGTSLMRLVTDASMLNADGEEHRRLRGPLVKLFSARQVQRMEPWITSIVGDLLEELAALPPDEPIDLRAEYAYPLPLRVIVEMLGIPDSHREPLRALTDQVVQLAQSPPDSSEGRRALFEMVGEIIELRRATPGEDLTSELIALHGQGQLDDAELRDTVQVLLIAGHVTTINLIAHAVRALLGRPAQLELLLSGAVPWSAAVEEALRWESPNAYFPMRYAMEDLEIEGVRLRAGEAVLACFSAAGRDPERYGDNAADFDVTRPSVPHLAFGHGPHFCLGAPLARLQAEVALPALFAAFPELRAAGPADDLPRLTSLLDNGIRGLPVLLGPPASR</sequence>
<dbReference type="CDD" id="cd11029">
    <property type="entry name" value="CYP107-like"/>
    <property type="match status" value="1"/>
</dbReference>
<organism evidence="3 4">
    <name type="scientific">Nonomuraea spiralis</name>
    <dbReference type="NCBI Taxonomy" id="46182"/>
    <lineage>
        <taxon>Bacteria</taxon>
        <taxon>Bacillati</taxon>
        <taxon>Actinomycetota</taxon>
        <taxon>Actinomycetes</taxon>
        <taxon>Streptosporangiales</taxon>
        <taxon>Streptosporangiaceae</taxon>
        <taxon>Nonomuraea</taxon>
    </lineage>
</organism>
<dbReference type="Proteomes" id="UP001589647">
    <property type="component" value="Unassembled WGS sequence"/>
</dbReference>
<comment type="caution">
    <text evidence="3">The sequence shown here is derived from an EMBL/GenBank/DDBJ whole genome shotgun (WGS) entry which is preliminary data.</text>
</comment>
<dbReference type="PANTHER" id="PTHR46696">
    <property type="entry name" value="P450, PUTATIVE (EUROFUNG)-RELATED"/>
    <property type="match status" value="1"/>
</dbReference>
<keyword evidence="2" id="KW-0408">Iron</keyword>
<evidence type="ECO:0000313" key="4">
    <source>
        <dbReference type="Proteomes" id="UP001589647"/>
    </source>
</evidence>
<dbReference type="Gene3D" id="1.10.630.10">
    <property type="entry name" value="Cytochrome P450"/>
    <property type="match status" value="1"/>
</dbReference>
<gene>
    <name evidence="3" type="ORF">ACFFV7_26595</name>
</gene>
<dbReference type="RefSeq" id="WP_189650327.1">
    <property type="nucleotide sequence ID" value="NZ_BMRC01000013.1"/>
</dbReference>
<keyword evidence="4" id="KW-1185">Reference proteome</keyword>
<evidence type="ECO:0000256" key="2">
    <source>
        <dbReference type="RuleBase" id="RU000461"/>
    </source>
</evidence>
<evidence type="ECO:0000313" key="3">
    <source>
        <dbReference type="EMBL" id="MFB9204790.1"/>
    </source>
</evidence>
<dbReference type="InterPro" id="IPR001128">
    <property type="entry name" value="Cyt_P450"/>
</dbReference>
<keyword evidence="2" id="KW-0560">Oxidoreductase</keyword>
<protein>
    <submittedName>
        <fullName evidence="3">Cytochrome P450</fullName>
    </submittedName>
</protein>
<dbReference type="PROSITE" id="PS00086">
    <property type="entry name" value="CYTOCHROME_P450"/>
    <property type="match status" value="1"/>
</dbReference>
<accession>A0ABV5IL60</accession>
<dbReference type="Pfam" id="PF00067">
    <property type="entry name" value="p450"/>
    <property type="match status" value="1"/>
</dbReference>
<name>A0ABV5IL60_9ACTN</name>
<dbReference type="SUPFAM" id="SSF48264">
    <property type="entry name" value="Cytochrome P450"/>
    <property type="match status" value="1"/>
</dbReference>
<dbReference type="PANTHER" id="PTHR46696:SF1">
    <property type="entry name" value="CYTOCHROME P450 YJIB-RELATED"/>
    <property type="match status" value="1"/>
</dbReference>
<dbReference type="PRINTS" id="PR00359">
    <property type="entry name" value="BP450"/>
</dbReference>
<proteinExistence type="inferred from homology"/>
<reference evidence="3 4" key="1">
    <citation type="submission" date="2024-09" db="EMBL/GenBank/DDBJ databases">
        <authorList>
            <person name="Sun Q."/>
            <person name="Mori K."/>
        </authorList>
    </citation>
    <scope>NUCLEOTIDE SEQUENCE [LARGE SCALE GENOMIC DNA]</scope>
    <source>
        <strain evidence="3 4">CCM 3426</strain>
    </source>
</reference>
<dbReference type="InterPro" id="IPR002397">
    <property type="entry name" value="Cyt_P450_B"/>
</dbReference>
<evidence type="ECO:0000256" key="1">
    <source>
        <dbReference type="ARBA" id="ARBA00010617"/>
    </source>
</evidence>
<keyword evidence="2" id="KW-0479">Metal-binding</keyword>
<keyword evidence="2" id="KW-0503">Monooxygenase</keyword>